<feature type="domain" description="NAD-dependent epimerase/dehydratase" evidence="3">
    <location>
        <begin position="6"/>
        <end position="207"/>
    </location>
</feature>
<dbReference type="AlphaFoldDB" id="A0A2T2MZA9"/>
<dbReference type="InterPro" id="IPR001509">
    <property type="entry name" value="Epimerase_deHydtase"/>
</dbReference>
<evidence type="ECO:0000313" key="4">
    <source>
        <dbReference type="EMBL" id="PSN58557.1"/>
    </source>
</evidence>
<evidence type="ECO:0000256" key="2">
    <source>
        <dbReference type="ARBA" id="ARBA00023445"/>
    </source>
</evidence>
<dbReference type="InterPro" id="IPR050425">
    <property type="entry name" value="NAD(P)_dehydrat-like"/>
</dbReference>
<evidence type="ECO:0000256" key="1">
    <source>
        <dbReference type="ARBA" id="ARBA00023002"/>
    </source>
</evidence>
<evidence type="ECO:0000313" key="5">
    <source>
        <dbReference type="Proteomes" id="UP000240883"/>
    </source>
</evidence>
<gene>
    <name evidence="4" type="ORF">BS50DRAFT_651911</name>
</gene>
<dbReference type="Gene3D" id="3.40.50.720">
    <property type="entry name" value="NAD(P)-binding Rossmann-like Domain"/>
    <property type="match status" value="1"/>
</dbReference>
<dbReference type="InterPro" id="IPR036291">
    <property type="entry name" value="NAD(P)-bd_dom_sf"/>
</dbReference>
<dbReference type="GO" id="GO:0016616">
    <property type="term" value="F:oxidoreductase activity, acting on the CH-OH group of donors, NAD or NADP as acceptor"/>
    <property type="evidence" value="ECO:0007669"/>
    <property type="project" value="TreeGrafter"/>
</dbReference>
<organism evidence="4 5">
    <name type="scientific">Corynespora cassiicola Philippines</name>
    <dbReference type="NCBI Taxonomy" id="1448308"/>
    <lineage>
        <taxon>Eukaryota</taxon>
        <taxon>Fungi</taxon>
        <taxon>Dikarya</taxon>
        <taxon>Ascomycota</taxon>
        <taxon>Pezizomycotina</taxon>
        <taxon>Dothideomycetes</taxon>
        <taxon>Pleosporomycetidae</taxon>
        <taxon>Pleosporales</taxon>
        <taxon>Corynesporascaceae</taxon>
        <taxon>Corynespora</taxon>
    </lineage>
</organism>
<dbReference type="PANTHER" id="PTHR10366">
    <property type="entry name" value="NAD DEPENDENT EPIMERASE/DEHYDRATASE"/>
    <property type="match status" value="1"/>
</dbReference>
<evidence type="ECO:0000259" key="3">
    <source>
        <dbReference type="Pfam" id="PF01370"/>
    </source>
</evidence>
<protein>
    <submittedName>
        <fullName evidence="4">NAD(P)-binding protein</fullName>
    </submittedName>
</protein>
<dbReference type="Pfam" id="PF01370">
    <property type="entry name" value="Epimerase"/>
    <property type="match status" value="1"/>
</dbReference>
<reference evidence="4 5" key="1">
    <citation type="journal article" date="2018" name="Front. Microbiol.">
        <title>Genome-Wide Analysis of Corynespora cassiicola Leaf Fall Disease Putative Effectors.</title>
        <authorList>
            <person name="Lopez D."/>
            <person name="Ribeiro S."/>
            <person name="Label P."/>
            <person name="Fumanal B."/>
            <person name="Venisse J.S."/>
            <person name="Kohler A."/>
            <person name="de Oliveira R.R."/>
            <person name="Labutti K."/>
            <person name="Lipzen A."/>
            <person name="Lail K."/>
            <person name="Bauer D."/>
            <person name="Ohm R.A."/>
            <person name="Barry K.W."/>
            <person name="Spatafora J."/>
            <person name="Grigoriev I.V."/>
            <person name="Martin F.M."/>
            <person name="Pujade-Renaud V."/>
        </authorList>
    </citation>
    <scope>NUCLEOTIDE SEQUENCE [LARGE SCALE GENOMIC DNA]</scope>
    <source>
        <strain evidence="4 5">Philippines</strain>
    </source>
</reference>
<dbReference type="PANTHER" id="PTHR10366:SF564">
    <property type="entry name" value="STEROL-4-ALPHA-CARBOXYLATE 3-DEHYDROGENASE, DECARBOXYLATING"/>
    <property type="match status" value="1"/>
</dbReference>
<proteinExistence type="inferred from homology"/>
<sequence length="316" mass="33816">MTKGLVLITGVNDYIAAVTTAYFLRQGYSLRGTVRSLLSADPLTAGPLRPYYEAGTLTIVEVPDITVSGAFDVVVTGVTGILHLASPVSLSFTDPDPVIHAAQNGTESLLNSALRATNSSPRTLKSVVLMSSIATMVTLDPPPYTITEKDWNTFALSVVKSQGKSTPGPVIYAASKTAAERAFWAFRDRHLPSFTMTAVNPVFVIGAPLIAPKSPKEIVVGVGDVARLLRFVVENPMEADGERYIASSAVLEAQAVADVLRKEFPEAKSRIREGTPGKGYRKDYQVDPEKLVVAIGGYTGFAEVIVETARAFRGLV</sequence>
<keyword evidence="5" id="KW-1185">Reference proteome</keyword>
<dbReference type="EMBL" id="KZ678301">
    <property type="protein sequence ID" value="PSN58557.1"/>
    <property type="molecule type" value="Genomic_DNA"/>
</dbReference>
<dbReference type="SUPFAM" id="SSF51735">
    <property type="entry name" value="NAD(P)-binding Rossmann-fold domains"/>
    <property type="match status" value="1"/>
</dbReference>
<comment type="similarity">
    <text evidence="2">Belongs to the NAD(P)-dependent epimerase/dehydratase family. Dihydroflavonol-4-reductase subfamily.</text>
</comment>
<dbReference type="Proteomes" id="UP000240883">
    <property type="component" value="Unassembled WGS sequence"/>
</dbReference>
<dbReference type="OrthoDB" id="2735536at2759"/>
<dbReference type="STRING" id="1448308.A0A2T2MZA9"/>
<keyword evidence="1" id="KW-0560">Oxidoreductase</keyword>
<accession>A0A2T2MZA9</accession>
<name>A0A2T2MZA9_CORCC</name>